<dbReference type="OrthoDB" id="6495750at2759"/>
<evidence type="ECO:0000259" key="1">
    <source>
        <dbReference type="Pfam" id="PF13966"/>
    </source>
</evidence>
<dbReference type="VEuPathDB" id="VectorBase:ISCP_027371"/>
<feature type="domain" description="Reverse transcriptase zinc-binding" evidence="1">
    <location>
        <begin position="168"/>
        <end position="239"/>
    </location>
</feature>
<dbReference type="Pfam" id="PF13966">
    <property type="entry name" value="zf-RVT"/>
    <property type="match status" value="1"/>
</dbReference>
<dbReference type="EMBL" id="GHJT01005913">
    <property type="protein sequence ID" value="MOY39884.1"/>
    <property type="molecule type" value="Transcribed_RNA"/>
</dbReference>
<dbReference type="InterPro" id="IPR026960">
    <property type="entry name" value="RVT-Znf"/>
</dbReference>
<reference evidence="2" key="1">
    <citation type="submission" date="2019-04" db="EMBL/GenBank/DDBJ databases">
        <title>An insight into the mialome of Ixodes scapularis.</title>
        <authorList>
            <person name="Ribeiro J.M."/>
            <person name="Mather T.N."/>
            <person name="Karim S."/>
        </authorList>
    </citation>
    <scope>NUCLEOTIDE SEQUENCE</scope>
</reference>
<organism evidence="2">
    <name type="scientific">Ixodes scapularis</name>
    <name type="common">Black-legged tick</name>
    <name type="synonym">Deer tick</name>
    <dbReference type="NCBI Taxonomy" id="6945"/>
    <lineage>
        <taxon>Eukaryota</taxon>
        <taxon>Metazoa</taxon>
        <taxon>Ecdysozoa</taxon>
        <taxon>Arthropoda</taxon>
        <taxon>Chelicerata</taxon>
        <taxon>Arachnida</taxon>
        <taxon>Acari</taxon>
        <taxon>Parasitiformes</taxon>
        <taxon>Ixodida</taxon>
        <taxon>Ixodoidea</taxon>
        <taxon>Ixodidae</taxon>
        <taxon>Ixodinae</taxon>
        <taxon>Ixodes</taxon>
    </lineage>
</organism>
<sequence length="335" mass="38812">MFARATVCNLFLIAKIWYILQALPMSRLNVQKLHRVFAVFIWSSCWERSSSTNLFRSVRSGGLGLSHLFIRQVVSRFMFLRDQNDSFLRTVLQVLLQNSLPEFLVSSSDPICASVQGFMREVVLSFRMLKVRFSLEYLSSVSRKRLYKDLVDVLLPVPLYRSLYCGAPGQDVLKRVKKMPVKPSFKSFFFKLHCGALPVKPWLEERGLFVPWSINCLLCKKPETIEHIFLDCWDAVFLWDILQRTLKKDLPLTPHGIRFLPLVNEGGVPYDLLMLLGLHSLWRTRTGVNNADIKVRPAREYFIESVAYIREVYRALSEPPDWISILDGLVCLKSF</sequence>
<dbReference type="AlphaFoldDB" id="A0A4D5RSR5"/>
<evidence type="ECO:0000313" key="2">
    <source>
        <dbReference type="EMBL" id="MOY39884.1"/>
    </source>
</evidence>
<accession>A0A4D5RSR5</accession>
<proteinExistence type="predicted"/>
<name>A0A4D5RSR5_IXOSC</name>
<protein>
    <submittedName>
        <fullName evidence="2">Putative tick transposon</fullName>
    </submittedName>
</protein>